<dbReference type="AlphaFoldDB" id="A0A5B8LL70"/>
<dbReference type="PROSITE" id="PS50404">
    <property type="entry name" value="GST_NTER"/>
    <property type="match status" value="1"/>
</dbReference>
<dbReference type="FunFam" id="3.40.30.10:FF:000331">
    <property type="entry name" value="Glutathione S-transferase"/>
    <property type="match status" value="1"/>
</dbReference>
<dbReference type="CDD" id="cd03207">
    <property type="entry name" value="GST_C_8"/>
    <property type="match status" value="1"/>
</dbReference>
<sequence length="219" mass="24113">MTTPVITAFDRSPDGGRGLARDTRVRWALEEVGQAYEVKPMTFEALKQPQHLARNPFGQIPTFEAGGLTLFETGGIILHIAQSYPGLLPDDADGQARAQMWMFAAVNSVEPAILELFNAKIVEGDKPWAAERLPIVMERARKPLQRLAAALGENEWLDGAFSAGDLMMVSVLLRFRPAGLLDEFPTLAAYVARGEARPAYKRAFDAQLAFNTRPQESEA</sequence>
<gene>
    <name evidence="3" type="ORF">FPZ24_13175</name>
</gene>
<accession>A0A5B8LL70</accession>
<keyword evidence="3" id="KW-0808">Transferase</keyword>
<proteinExistence type="predicted"/>
<dbReference type="KEGG" id="spai:FPZ24_13175"/>
<dbReference type="RefSeq" id="WP_146572716.1">
    <property type="nucleotide sequence ID" value="NZ_CP042306.1"/>
</dbReference>
<feature type="domain" description="GST N-terminal" evidence="1">
    <location>
        <begin position="9"/>
        <end position="88"/>
    </location>
</feature>
<dbReference type="Pfam" id="PF02798">
    <property type="entry name" value="GST_N"/>
    <property type="match status" value="1"/>
</dbReference>
<dbReference type="InterPro" id="IPR004045">
    <property type="entry name" value="Glutathione_S-Trfase_N"/>
</dbReference>
<dbReference type="SUPFAM" id="SSF47616">
    <property type="entry name" value="GST C-terminal domain-like"/>
    <property type="match status" value="1"/>
</dbReference>
<reference evidence="3 4" key="1">
    <citation type="submission" date="2019-07" db="EMBL/GenBank/DDBJ databases">
        <title>Full genome sequence of Sphingomonas sp. 4R-6-7(HKS19).</title>
        <authorList>
            <person name="Im W.-T."/>
        </authorList>
    </citation>
    <scope>NUCLEOTIDE SEQUENCE [LARGE SCALE GENOMIC DNA]</scope>
    <source>
        <strain evidence="3 4">HKS19</strain>
    </source>
</reference>
<dbReference type="Gene3D" id="3.40.30.10">
    <property type="entry name" value="Glutaredoxin"/>
    <property type="match status" value="1"/>
</dbReference>
<evidence type="ECO:0000313" key="4">
    <source>
        <dbReference type="Proteomes" id="UP000315673"/>
    </source>
</evidence>
<dbReference type="SFLD" id="SFLDS00019">
    <property type="entry name" value="Glutathione_Transferase_(cytos"/>
    <property type="match status" value="1"/>
</dbReference>
<dbReference type="PANTHER" id="PTHR44051">
    <property type="entry name" value="GLUTATHIONE S-TRANSFERASE-RELATED"/>
    <property type="match status" value="1"/>
</dbReference>
<dbReference type="InterPro" id="IPR040079">
    <property type="entry name" value="Glutathione_S-Trfase"/>
</dbReference>
<evidence type="ECO:0000313" key="3">
    <source>
        <dbReference type="EMBL" id="QDZ08314.1"/>
    </source>
</evidence>
<dbReference type="InterPro" id="IPR010987">
    <property type="entry name" value="Glutathione-S-Trfase_C-like"/>
</dbReference>
<dbReference type="OrthoDB" id="9811242at2"/>
<dbReference type="SUPFAM" id="SSF52833">
    <property type="entry name" value="Thioredoxin-like"/>
    <property type="match status" value="1"/>
</dbReference>
<dbReference type="PANTHER" id="PTHR44051:SF8">
    <property type="entry name" value="GLUTATHIONE S-TRANSFERASE GSTA"/>
    <property type="match status" value="1"/>
</dbReference>
<dbReference type="InterPro" id="IPR036249">
    <property type="entry name" value="Thioredoxin-like_sf"/>
</dbReference>
<name>A0A5B8LL70_9SPHN</name>
<dbReference type="GO" id="GO:0016740">
    <property type="term" value="F:transferase activity"/>
    <property type="evidence" value="ECO:0007669"/>
    <property type="project" value="UniProtKB-KW"/>
</dbReference>
<dbReference type="EMBL" id="CP042306">
    <property type="protein sequence ID" value="QDZ08314.1"/>
    <property type="molecule type" value="Genomic_DNA"/>
</dbReference>
<protein>
    <submittedName>
        <fullName evidence="3">Glutathione S-transferase family protein</fullName>
    </submittedName>
</protein>
<dbReference type="InterPro" id="IPR036282">
    <property type="entry name" value="Glutathione-S-Trfase_C_sf"/>
</dbReference>
<organism evidence="3 4">
    <name type="scientific">Sphingomonas panacisoli</name>
    <dbReference type="NCBI Taxonomy" id="1813879"/>
    <lineage>
        <taxon>Bacteria</taxon>
        <taxon>Pseudomonadati</taxon>
        <taxon>Pseudomonadota</taxon>
        <taxon>Alphaproteobacteria</taxon>
        <taxon>Sphingomonadales</taxon>
        <taxon>Sphingomonadaceae</taxon>
        <taxon>Sphingomonas</taxon>
    </lineage>
</organism>
<evidence type="ECO:0000259" key="2">
    <source>
        <dbReference type="PROSITE" id="PS50405"/>
    </source>
</evidence>
<dbReference type="Proteomes" id="UP000315673">
    <property type="component" value="Chromosome"/>
</dbReference>
<dbReference type="PROSITE" id="PS50405">
    <property type="entry name" value="GST_CTER"/>
    <property type="match status" value="1"/>
</dbReference>
<dbReference type="CDD" id="cd03046">
    <property type="entry name" value="GST_N_GTT1_like"/>
    <property type="match status" value="1"/>
</dbReference>
<keyword evidence="4" id="KW-1185">Reference proteome</keyword>
<dbReference type="SFLD" id="SFLDG00358">
    <property type="entry name" value="Main_(cytGST)"/>
    <property type="match status" value="1"/>
</dbReference>
<feature type="domain" description="GST C-terminal" evidence="2">
    <location>
        <begin position="91"/>
        <end position="215"/>
    </location>
</feature>
<dbReference type="Gene3D" id="1.20.1050.10">
    <property type="match status" value="1"/>
</dbReference>
<evidence type="ECO:0000259" key="1">
    <source>
        <dbReference type="PROSITE" id="PS50404"/>
    </source>
</evidence>